<sequence>MKILTWNINGLRSLKTKVKNLLIELEADIVCFQETKISTELHRGGQKFFFRISTQSFQGIKLVKLVNGVCWGCVFFFLISTQSYQGIKLVELVDELVDCVCWGCVFFFLISTQSYKGIKLVELVNGVCTGDMSSSFLSPLNHIRGIKLVELVNGVCWGCVFFFLISTQSYQGIKLVELVDGCQLEESQAIVPGHTAYFNFPRHRQGYSGVATYVTDHSRPVDAEEGLASSFQPDFLTPRELTTLDSEGRAVITFHQLKNKKQLAVINLYCPRADPDLPERLQFKLDFYRLLRWRVEQLLESGCEVLALGDFNTAHRPVDHCDPCSPEEFDSTPSRQWMKKFVQNSENPDEDTHARGHLFTKDSFHWKNDHFYSSKKEKGIDCIDGAGLLVDLFRHFHPDQKEAYTCWNVLRGSRATNYGTRIDYILGSPGLLPYCESCEILPEVMGSDHCPVRLTLAPCIEPLSCPPPALATHHWPEFSGGRQTSLQTFLVTKSSQESLENPPKKKPRKDASVTQTSIRNFFTKNTTVEPKPEPIITKSTSTESQMAWKSLLRGPAKAPLCSGHSERCLLRTVQKEGVNKGRQFYICPRPKGPPNNPLSQCNYFSWLSSKSK</sequence>
<evidence type="ECO:0000256" key="8">
    <source>
        <dbReference type="ARBA" id="ARBA00022771"/>
    </source>
</evidence>
<dbReference type="PANTHER" id="PTHR22748:SF4">
    <property type="entry name" value="DNA-(APURINIC OR APYRIMIDINIC SITE) ENDONUCLEASE 2"/>
    <property type="match status" value="1"/>
</dbReference>
<dbReference type="PROSITE" id="PS51999">
    <property type="entry name" value="ZF_GRF"/>
    <property type="match status" value="1"/>
</dbReference>
<dbReference type="InterPro" id="IPR020848">
    <property type="entry name" value="AP_endonuclease_F1_CS"/>
</dbReference>
<keyword evidence="17" id="KW-1185">Reference proteome</keyword>
<keyword evidence="9" id="KW-0378">Hydrolase</keyword>
<evidence type="ECO:0000313" key="16">
    <source>
        <dbReference type="EMBL" id="UYV61023.1"/>
    </source>
</evidence>
<dbReference type="EMBL" id="CP092863">
    <property type="protein sequence ID" value="UYV61023.1"/>
    <property type="molecule type" value="Genomic_DNA"/>
</dbReference>
<dbReference type="Gene3D" id="3.60.10.10">
    <property type="entry name" value="Endonuclease/exonuclease/phosphatase"/>
    <property type="match status" value="2"/>
</dbReference>
<dbReference type="EC" id="3.1.11.2" evidence="5"/>
<evidence type="ECO:0000256" key="4">
    <source>
        <dbReference type="ARBA" id="ARBA00007092"/>
    </source>
</evidence>
<evidence type="ECO:0000256" key="12">
    <source>
        <dbReference type="ARBA" id="ARBA00023242"/>
    </source>
</evidence>
<dbReference type="InterPro" id="IPR036691">
    <property type="entry name" value="Endo/exonu/phosph_ase_sf"/>
</dbReference>
<evidence type="ECO:0000256" key="13">
    <source>
        <dbReference type="PROSITE-ProRule" id="PRU01343"/>
    </source>
</evidence>
<proteinExistence type="inferred from homology"/>
<comment type="cofactor">
    <cofactor evidence="3">
        <name>Mg(2+)</name>
        <dbReference type="ChEBI" id="CHEBI:18420"/>
    </cofactor>
</comment>
<dbReference type="Pfam" id="PF06839">
    <property type="entry name" value="Zn_ribbon_GRF"/>
    <property type="match status" value="1"/>
</dbReference>
<protein>
    <recommendedName>
        <fullName evidence="6">DNA-(apurinic or apyrimidinic site) endonuclease 2</fullName>
        <ecNumber evidence="5">3.1.11.2</ecNumber>
    </recommendedName>
</protein>
<organism evidence="16 17">
    <name type="scientific">Cordylochernes scorpioides</name>
    <dbReference type="NCBI Taxonomy" id="51811"/>
    <lineage>
        <taxon>Eukaryota</taxon>
        <taxon>Metazoa</taxon>
        <taxon>Ecdysozoa</taxon>
        <taxon>Arthropoda</taxon>
        <taxon>Chelicerata</taxon>
        <taxon>Arachnida</taxon>
        <taxon>Pseudoscorpiones</taxon>
        <taxon>Cheliferoidea</taxon>
        <taxon>Chernetidae</taxon>
        <taxon>Cordylochernes</taxon>
    </lineage>
</organism>
<feature type="domain" description="GRF-type" evidence="15">
    <location>
        <begin position="561"/>
        <end position="610"/>
    </location>
</feature>
<accession>A0ABY6JWY3</accession>
<feature type="compositionally biased region" description="Polar residues" evidence="14">
    <location>
        <begin position="512"/>
        <end position="528"/>
    </location>
</feature>
<evidence type="ECO:0000256" key="5">
    <source>
        <dbReference type="ARBA" id="ARBA00012115"/>
    </source>
</evidence>
<dbReference type="Pfam" id="PF03372">
    <property type="entry name" value="Exo_endo_phos"/>
    <property type="match status" value="1"/>
</dbReference>
<evidence type="ECO:0000256" key="9">
    <source>
        <dbReference type="ARBA" id="ARBA00022801"/>
    </source>
</evidence>
<evidence type="ECO:0000256" key="6">
    <source>
        <dbReference type="ARBA" id="ARBA00013541"/>
    </source>
</evidence>
<name>A0ABY6JWY3_9ARAC</name>
<dbReference type="InterPro" id="IPR010666">
    <property type="entry name" value="Znf_GRF"/>
</dbReference>
<gene>
    <name evidence="16" type="ORF">LAZ67_1003161</name>
</gene>
<evidence type="ECO:0000313" key="17">
    <source>
        <dbReference type="Proteomes" id="UP001235939"/>
    </source>
</evidence>
<evidence type="ECO:0000256" key="14">
    <source>
        <dbReference type="SAM" id="MobiDB-lite"/>
    </source>
</evidence>
<keyword evidence="8 13" id="KW-0863">Zinc-finger</keyword>
<evidence type="ECO:0000256" key="2">
    <source>
        <dbReference type="ARBA" id="ARBA00001936"/>
    </source>
</evidence>
<dbReference type="PROSITE" id="PS51435">
    <property type="entry name" value="AP_NUCLEASE_F1_4"/>
    <property type="match status" value="1"/>
</dbReference>
<keyword evidence="11" id="KW-0460">Magnesium</keyword>
<evidence type="ECO:0000256" key="10">
    <source>
        <dbReference type="ARBA" id="ARBA00022833"/>
    </source>
</evidence>
<comment type="cofactor">
    <cofactor evidence="2">
        <name>Mn(2+)</name>
        <dbReference type="ChEBI" id="CHEBI:29035"/>
    </cofactor>
</comment>
<dbReference type="PANTHER" id="PTHR22748">
    <property type="entry name" value="AP ENDONUCLEASE"/>
    <property type="match status" value="1"/>
</dbReference>
<evidence type="ECO:0000256" key="11">
    <source>
        <dbReference type="ARBA" id="ARBA00022842"/>
    </source>
</evidence>
<keyword evidence="10" id="KW-0862">Zinc</keyword>
<dbReference type="InterPro" id="IPR004808">
    <property type="entry name" value="AP_endonuc_1"/>
</dbReference>
<feature type="region of interest" description="Disordered" evidence="14">
    <location>
        <begin position="493"/>
        <end position="542"/>
    </location>
</feature>
<keyword evidence="7" id="KW-0479">Metal-binding</keyword>
<evidence type="ECO:0000256" key="1">
    <source>
        <dbReference type="ARBA" id="ARBA00000493"/>
    </source>
</evidence>
<reference evidence="16 17" key="1">
    <citation type="submission" date="2022-01" db="EMBL/GenBank/DDBJ databases">
        <title>A chromosomal length assembly of Cordylochernes scorpioides.</title>
        <authorList>
            <person name="Zeh D."/>
            <person name="Zeh J."/>
        </authorList>
    </citation>
    <scope>NUCLEOTIDE SEQUENCE [LARGE SCALE GENOMIC DNA]</scope>
    <source>
        <strain evidence="16">IN4F17</strain>
        <tissue evidence="16">Whole Body</tissue>
    </source>
</reference>
<dbReference type="SUPFAM" id="SSF56219">
    <property type="entry name" value="DNase I-like"/>
    <property type="match status" value="2"/>
</dbReference>
<evidence type="ECO:0000256" key="7">
    <source>
        <dbReference type="ARBA" id="ARBA00022723"/>
    </source>
</evidence>
<keyword evidence="12" id="KW-0539">Nucleus</keyword>
<dbReference type="Proteomes" id="UP001235939">
    <property type="component" value="Chromosome 01"/>
</dbReference>
<comment type="similarity">
    <text evidence="4">Belongs to the DNA repair enzymes AP/ExoA family.</text>
</comment>
<evidence type="ECO:0000259" key="15">
    <source>
        <dbReference type="PROSITE" id="PS51999"/>
    </source>
</evidence>
<dbReference type="InterPro" id="IPR005135">
    <property type="entry name" value="Endo/exonuclease/phosphatase"/>
</dbReference>
<comment type="catalytic activity">
    <reaction evidence="1">
        <text>Exonucleolytic cleavage in the 3'- to 5'-direction to yield nucleoside 5'-phosphates.</text>
        <dbReference type="EC" id="3.1.11.2"/>
    </reaction>
</comment>
<evidence type="ECO:0000256" key="3">
    <source>
        <dbReference type="ARBA" id="ARBA00001946"/>
    </source>
</evidence>
<dbReference type="PROSITE" id="PS00728">
    <property type="entry name" value="AP_NUCLEASE_F1_3"/>
    <property type="match status" value="1"/>
</dbReference>